<feature type="transmembrane region" description="Helical" evidence="8">
    <location>
        <begin position="180"/>
        <end position="198"/>
    </location>
</feature>
<dbReference type="GO" id="GO:0140911">
    <property type="term" value="F:pore-forming activity"/>
    <property type="evidence" value="ECO:0007669"/>
    <property type="project" value="InterPro"/>
</dbReference>
<dbReference type="PANTHER" id="PTHR20855">
    <property type="entry name" value="ADIPOR/PROGESTIN RECEPTOR-RELATED"/>
    <property type="match status" value="1"/>
</dbReference>
<proteinExistence type="inferred from homology"/>
<feature type="transmembrane region" description="Helical" evidence="8">
    <location>
        <begin position="151"/>
        <end position="173"/>
    </location>
</feature>
<keyword evidence="6 8" id="KW-0472">Membrane</keyword>
<evidence type="ECO:0000256" key="2">
    <source>
        <dbReference type="ARBA" id="ARBA00007018"/>
    </source>
</evidence>
<dbReference type="Pfam" id="PF03006">
    <property type="entry name" value="HlyIII"/>
    <property type="match status" value="1"/>
</dbReference>
<accession>A0A3M7PYM9</accession>
<keyword evidence="7" id="KW-0862">Zinc</keyword>
<dbReference type="GO" id="GO:0005886">
    <property type="term" value="C:plasma membrane"/>
    <property type="evidence" value="ECO:0007669"/>
    <property type="project" value="UniProtKB-SubCell"/>
</dbReference>
<keyword evidence="4 8" id="KW-0812">Transmembrane</keyword>
<keyword evidence="10" id="KW-1185">Reference proteome</keyword>
<reference evidence="9 10" key="1">
    <citation type="journal article" date="2018" name="Sci. Rep.">
        <title>Genomic signatures of local adaptation to the degree of environmental predictability in rotifers.</title>
        <authorList>
            <person name="Franch-Gras L."/>
            <person name="Hahn C."/>
            <person name="Garcia-Roger E.M."/>
            <person name="Carmona M.J."/>
            <person name="Serra M."/>
            <person name="Gomez A."/>
        </authorList>
    </citation>
    <scope>NUCLEOTIDE SEQUENCE [LARGE SCALE GENOMIC DNA]</scope>
    <source>
        <strain evidence="9">HYR1</strain>
    </source>
</reference>
<comment type="caution">
    <text evidence="9">The sequence shown here is derived from an EMBL/GenBank/DDBJ whole genome shotgun (WGS) entry which is preliminary data.</text>
</comment>
<sequence length="256" mass="29164">MSVLCNFLKRLTIKIEANTNNCCLNEKSLAKISSKWMNPRPRSCCPYTPTVFEHYANVVTHGIVIIPSIVGAYYLNYYAKTHDQYRSTLIYGISLILLFTVSTLFHLCSMLEVLRRTGWKTFFHYCDRATIYVFIASSYTPWLYLRSPNSAFGQSMIYVVWIGAALGIAYQLIFHEKFKILEIIFYLMIGVCPSIVVIDMEDVSGLTELAIGGALYVSGVLFFKSDGLIPFAHAIWHLFVTLGACVHFYAVYNYLL</sequence>
<feature type="binding site" evidence="7">
    <location>
        <position position="237"/>
    </location>
    <ligand>
        <name>Zn(2+)</name>
        <dbReference type="ChEBI" id="CHEBI:29105"/>
    </ligand>
</feature>
<dbReference type="Proteomes" id="UP000276133">
    <property type="component" value="Unassembled WGS sequence"/>
</dbReference>
<feature type="binding site" evidence="7">
    <location>
        <position position="233"/>
    </location>
    <ligand>
        <name>Zn(2+)</name>
        <dbReference type="ChEBI" id="CHEBI:29105"/>
    </ligand>
</feature>
<dbReference type="InterPro" id="IPR004254">
    <property type="entry name" value="AdipoR/HlyIII-related"/>
</dbReference>
<evidence type="ECO:0000256" key="1">
    <source>
        <dbReference type="ARBA" id="ARBA00004651"/>
    </source>
</evidence>
<evidence type="ECO:0000256" key="3">
    <source>
        <dbReference type="ARBA" id="ARBA00022475"/>
    </source>
</evidence>
<dbReference type="PANTHER" id="PTHR20855:SF3">
    <property type="entry name" value="LD03007P"/>
    <property type="match status" value="1"/>
</dbReference>
<comment type="subcellular location">
    <subcellularLocation>
        <location evidence="1">Cell membrane</location>
        <topology evidence="1">Multi-pass membrane protein</topology>
    </subcellularLocation>
</comment>
<evidence type="ECO:0000313" key="10">
    <source>
        <dbReference type="Proteomes" id="UP000276133"/>
    </source>
</evidence>
<dbReference type="EMBL" id="REGN01008187">
    <property type="protein sequence ID" value="RNA04247.1"/>
    <property type="molecule type" value="Genomic_DNA"/>
</dbReference>
<feature type="transmembrane region" description="Helical" evidence="8">
    <location>
        <begin position="58"/>
        <end position="77"/>
    </location>
</feature>
<dbReference type="InterPro" id="IPR005744">
    <property type="entry name" value="Hy-lIII"/>
</dbReference>
<keyword evidence="5 8" id="KW-1133">Transmembrane helix</keyword>
<feature type="transmembrane region" description="Helical" evidence="8">
    <location>
        <begin position="89"/>
        <end position="108"/>
    </location>
</feature>
<comment type="similarity">
    <text evidence="2">Belongs to the ADIPOR family.</text>
</comment>
<dbReference type="NCBIfam" id="TIGR01065">
    <property type="entry name" value="hlyIII"/>
    <property type="match status" value="1"/>
</dbReference>
<evidence type="ECO:0000256" key="4">
    <source>
        <dbReference type="ARBA" id="ARBA00022692"/>
    </source>
</evidence>
<name>A0A3M7PYM9_BRAPC</name>
<keyword evidence="7" id="KW-0479">Metal-binding</keyword>
<gene>
    <name evidence="9" type="ORF">BpHYR1_001848</name>
</gene>
<dbReference type="OrthoDB" id="186812at2759"/>
<dbReference type="AlphaFoldDB" id="A0A3M7PYM9"/>
<evidence type="ECO:0000313" key="9">
    <source>
        <dbReference type="EMBL" id="RNA04247.1"/>
    </source>
</evidence>
<keyword evidence="3" id="KW-1003">Cell membrane</keyword>
<feature type="transmembrane region" description="Helical" evidence="8">
    <location>
        <begin position="129"/>
        <end position="145"/>
    </location>
</feature>
<evidence type="ECO:0000256" key="8">
    <source>
        <dbReference type="SAM" id="Phobius"/>
    </source>
</evidence>
<dbReference type="STRING" id="10195.A0A3M7PYM9"/>
<dbReference type="GO" id="GO:0046872">
    <property type="term" value="F:metal ion binding"/>
    <property type="evidence" value="ECO:0007669"/>
    <property type="project" value="UniProtKB-KW"/>
</dbReference>
<feature type="transmembrane region" description="Helical" evidence="8">
    <location>
        <begin position="204"/>
        <end position="223"/>
    </location>
</feature>
<evidence type="ECO:0000256" key="5">
    <source>
        <dbReference type="ARBA" id="ARBA00022989"/>
    </source>
</evidence>
<protein>
    <submittedName>
        <fullName evidence="9">Monocyte to macrophage differentiation factor isoform X2</fullName>
    </submittedName>
</protein>
<feature type="binding site" evidence="7">
    <location>
        <position position="106"/>
    </location>
    <ligand>
        <name>Zn(2+)</name>
        <dbReference type="ChEBI" id="CHEBI:29105"/>
    </ligand>
</feature>
<organism evidence="9 10">
    <name type="scientific">Brachionus plicatilis</name>
    <name type="common">Marine rotifer</name>
    <name type="synonym">Brachionus muelleri</name>
    <dbReference type="NCBI Taxonomy" id="10195"/>
    <lineage>
        <taxon>Eukaryota</taxon>
        <taxon>Metazoa</taxon>
        <taxon>Spiralia</taxon>
        <taxon>Gnathifera</taxon>
        <taxon>Rotifera</taxon>
        <taxon>Eurotatoria</taxon>
        <taxon>Monogononta</taxon>
        <taxon>Pseudotrocha</taxon>
        <taxon>Ploima</taxon>
        <taxon>Brachionidae</taxon>
        <taxon>Brachionus</taxon>
    </lineage>
</organism>
<evidence type="ECO:0000256" key="6">
    <source>
        <dbReference type="ARBA" id="ARBA00023136"/>
    </source>
</evidence>
<feature type="transmembrane region" description="Helical" evidence="8">
    <location>
        <begin position="235"/>
        <end position="255"/>
    </location>
</feature>
<evidence type="ECO:0000256" key="7">
    <source>
        <dbReference type="PIRSR" id="PIRSR604254-1"/>
    </source>
</evidence>